<dbReference type="PANTHER" id="PTHR12558:SF13">
    <property type="entry name" value="CELL DIVISION CYCLE PROTEIN 27 HOMOLOG"/>
    <property type="match status" value="1"/>
</dbReference>
<dbReference type="PANTHER" id="PTHR12558">
    <property type="entry name" value="CELL DIVISION CYCLE 16,23,27"/>
    <property type="match status" value="1"/>
</dbReference>
<dbReference type="Gene3D" id="1.25.40.10">
    <property type="entry name" value="Tetratricopeptide repeat domain"/>
    <property type="match status" value="3"/>
</dbReference>
<gene>
    <name evidence="2" type="ORF">EJB19_03890</name>
</gene>
<dbReference type="SUPFAM" id="SSF48452">
    <property type="entry name" value="TPR-like"/>
    <property type="match status" value="2"/>
</dbReference>
<dbReference type="Pfam" id="PF13432">
    <property type="entry name" value="TPR_16"/>
    <property type="match status" value="1"/>
</dbReference>
<sequence length="564" mass="63086">MNKIKIFSTAFFAISTGVFAQDIESAKKAIDAEQYEKAKSILKAVVKSNPENGKAAFLLGNVYLRQTYQDSAKAVFQSALTKKEGGMLNYIGLGQIDLDNTNIQAAQFNFDQATANMKKKDLEQFVHIGKAYTNSINPNYTKAIEVLNKAKAINMNDAQTLLALGDAYYGLKSQNEAYAAYRGAYEADNSLLRAKMQLGVLLKGAKAFNEAKAAIDEVLAINTSYGPAYRELAEIYFGWALQQNDKAKFKEYTDKSLEYYEKYMSLTDYSLASRMRHADFLVIAKDYKALEKEANEMAKMDKVNPKIFRYLGYSAYENENIDSAVDALTTFTTNPSSRLIAIDYLYLGMAQLKKAIPVVADGVKPNVDEALYTQALLNLNKAVELDKSMSERLNEIGKIYFDRKLYKYASGVYEVAINNTSSKNYLYDNFFLGYSLYFHNVAEGVKGYDTTQLQKADKAFAAVIVKSPTTQDAHIYRARVNALLTDPNAKNQMVASYDEFAKIVLNKGGDLIEKNKAKLIESYNEIARFYIKTDKVKANEYIAKSLALDPADADAINIKKSIAK</sequence>
<dbReference type="EMBL" id="RWGX01000003">
    <property type="protein sequence ID" value="RVU89276.1"/>
    <property type="molecule type" value="Genomic_DNA"/>
</dbReference>
<proteinExistence type="predicted"/>
<comment type="caution">
    <text evidence="2">The sequence shown here is derived from an EMBL/GenBank/DDBJ whole genome shotgun (WGS) entry which is preliminary data.</text>
</comment>
<dbReference type="RefSeq" id="WP_088419550.1">
    <property type="nucleotide sequence ID" value="NZ_RWGX02000014.1"/>
</dbReference>
<protein>
    <submittedName>
        <fullName evidence="2">Tetratricopeptide repeat protein</fullName>
    </submittedName>
</protein>
<name>A0AA94JPX3_9FLAO</name>
<feature type="chain" id="PRO_5043279388" evidence="1">
    <location>
        <begin position="21"/>
        <end position="564"/>
    </location>
</feature>
<evidence type="ECO:0000256" key="1">
    <source>
        <dbReference type="SAM" id="SignalP"/>
    </source>
</evidence>
<keyword evidence="1" id="KW-0732">Signal</keyword>
<accession>A0AA94JPX3</accession>
<dbReference type="AlphaFoldDB" id="A0AA94JPX3"/>
<evidence type="ECO:0000313" key="2">
    <source>
        <dbReference type="EMBL" id="RVU89276.1"/>
    </source>
</evidence>
<organism evidence="2">
    <name type="scientific">Flavobacterium columnare</name>
    <dbReference type="NCBI Taxonomy" id="996"/>
    <lineage>
        <taxon>Bacteria</taxon>
        <taxon>Pseudomonadati</taxon>
        <taxon>Bacteroidota</taxon>
        <taxon>Flavobacteriia</taxon>
        <taxon>Flavobacteriales</taxon>
        <taxon>Flavobacteriaceae</taxon>
        <taxon>Flavobacterium</taxon>
    </lineage>
</organism>
<reference evidence="2" key="1">
    <citation type="submission" date="2018-12" db="EMBL/GenBank/DDBJ databases">
        <title>Draft genome sequence of Flaovobacterium columnare BGFS27 isolated from channel catfish in Alabama.</title>
        <authorList>
            <person name="Cai W."/>
            <person name="Arias C."/>
        </authorList>
    </citation>
    <scope>NUCLEOTIDE SEQUENCE [LARGE SCALE GENOMIC DNA]</scope>
    <source>
        <strain evidence="2">BGFS27</strain>
    </source>
</reference>
<feature type="signal peptide" evidence="1">
    <location>
        <begin position="1"/>
        <end position="20"/>
    </location>
</feature>
<dbReference type="InterPro" id="IPR011990">
    <property type="entry name" value="TPR-like_helical_dom_sf"/>
</dbReference>